<gene>
    <name evidence="1" type="ORF">JFQ69_12375</name>
</gene>
<reference evidence="1 2" key="1">
    <citation type="submission" date="2020-12" db="EMBL/GenBank/DDBJ databases">
        <title>Enhanced detection system for hospital associated transmission using whole genome sequencing surveillance.</title>
        <authorList>
            <person name="Harrison L.H."/>
            <person name="Van Tyne D."/>
            <person name="Marsh J.W."/>
            <person name="Griffith M.P."/>
            <person name="Snyder D.J."/>
            <person name="Cooper V.S."/>
            <person name="Mustapha M."/>
        </authorList>
    </citation>
    <scope>NUCLEOTIDE SEQUENCE [LARGE SCALE GENOMIC DNA]</scope>
    <source>
        <strain evidence="1 2">PR00195</strain>
    </source>
</reference>
<keyword evidence="2" id="KW-1185">Reference proteome</keyword>
<organism evidence="1 2">
    <name type="scientific">Proteus penneri</name>
    <dbReference type="NCBI Taxonomy" id="102862"/>
    <lineage>
        <taxon>Bacteria</taxon>
        <taxon>Pseudomonadati</taxon>
        <taxon>Pseudomonadota</taxon>
        <taxon>Gammaproteobacteria</taxon>
        <taxon>Enterobacterales</taxon>
        <taxon>Morganellaceae</taxon>
        <taxon>Proteus</taxon>
    </lineage>
</organism>
<accession>A0ABS0W578</accession>
<proteinExistence type="predicted"/>
<comment type="caution">
    <text evidence="1">The sequence shown here is derived from an EMBL/GenBank/DDBJ whole genome shotgun (WGS) entry which is preliminary data.</text>
</comment>
<dbReference type="Proteomes" id="UP000619976">
    <property type="component" value="Unassembled WGS sequence"/>
</dbReference>
<name>A0ABS0W578_9GAMM</name>
<evidence type="ECO:0000313" key="1">
    <source>
        <dbReference type="EMBL" id="MBJ2118452.1"/>
    </source>
</evidence>
<protein>
    <submittedName>
        <fullName evidence="1">Uncharacterized protein</fullName>
    </submittedName>
</protein>
<evidence type="ECO:0000313" key="2">
    <source>
        <dbReference type="Proteomes" id="UP000619976"/>
    </source>
</evidence>
<sequence>MYLRQYWVRFGPTTLFVLLWNSGAIFSRWGLDNGSAFAIIPLTLKR</sequence>
<dbReference type="EMBL" id="JAEKCB010000005">
    <property type="protein sequence ID" value="MBJ2118452.1"/>
    <property type="molecule type" value="Genomic_DNA"/>
</dbReference>
<dbReference type="RefSeq" id="WP_167426063.1">
    <property type="nucleotide sequence ID" value="NZ_CAXOSF010000017.1"/>
</dbReference>